<accession>A0A2S6IHW9</accession>
<sequence length="829" mass="90787">MDLWLARDVVRRYERGGLRSAVRPQDVARLAEHLAHPHGRNGEEYRPWDPDVQARRLGALAEPVRDALAAELLAREDVRVDQLGWLLEHLAGDVPGQVVTAAVPGLLARAGRAWHLACGDELTALLRLAARTGTPVPAAVGATARRTVEESWSAPALTGALTELDFPLLNCGEPWADRALAELPGLGPGWQELVAHVLRATSARPSATWDRRGAALVAAVGEEAFRRHVCGWLELVGRPRTLEIDPAWGDLSLAVDPHNVTAVRGLLWLLSLLPADAATARTVARVVDVALRRVPGVGVRSAKLANAGVLALSRMDGEAALAQLARLSTRVTYRQTAKQVDAALEQRASALGLSRSEVEELGVPTYDLTEVGARRERLGDVDVELLVRGSSAVLTWRTTAGKAVKSVPAAVRRDHPEQLAELKAAAKDISAMLAAQAERLDRMFLEQRVWPHPTWRERYLDHPLVGTLARRLVWVVDGVPCAWADGALRDVDDAQVHPAAGAQVTLWHPVGRDVAEVLAWREWLARHGVVQPFKQAHREVYLLTDAERATGTYSNRFAAHVLRQHQFQALTGARGWASRLRLMVEDSYPPATRELARWGLRAEFWVEGAGGDAQEDVTEVGAYLRLVTDQVRFYPVNAPRNVHDGLGGGYEQWIGVEEDPVEPLPLAEVPALVLSEVLRDVDLFVGVASVGNDPTWQDGGPQGRYREYWHSFGFGELSATAATRRELLARLVPRLAIAERCTVQERFLHVRGDLRTYKIHLGSGNILMSPNDEYLCIVPKQAPGAGGDGMFLPFEGDRTLGVILSKAVLLANDTAITDRSITSQIRRGR</sequence>
<feature type="domain" description="DUF7737" evidence="2">
    <location>
        <begin position="722"/>
        <end position="825"/>
    </location>
</feature>
<comment type="caution">
    <text evidence="3">The sequence shown here is derived from an EMBL/GenBank/DDBJ whole genome shotgun (WGS) entry which is preliminary data.</text>
</comment>
<evidence type="ECO:0000259" key="2">
    <source>
        <dbReference type="Pfam" id="PF24879"/>
    </source>
</evidence>
<dbReference type="RefSeq" id="WP_104433321.1">
    <property type="nucleotide sequence ID" value="NZ_PTJD01000009.1"/>
</dbReference>
<organism evidence="3 4">
    <name type="scientific">Kineococcus xinjiangensis</name>
    <dbReference type="NCBI Taxonomy" id="512762"/>
    <lineage>
        <taxon>Bacteria</taxon>
        <taxon>Bacillati</taxon>
        <taxon>Actinomycetota</taxon>
        <taxon>Actinomycetes</taxon>
        <taxon>Kineosporiales</taxon>
        <taxon>Kineosporiaceae</taxon>
        <taxon>Kineococcus</taxon>
    </lineage>
</organism>
<evidence type="ECO:0000313" key="3">
    <source>
        <dbReference type="EMBL" id="PPK93785.1"/>
    </source>
</evidence>
<dbReference type="EMBL" id="PTJD01000009">
    <property type="protein sequence ID" value="PPK93785.1"/>
    <property type="molecule type" value="Genomic_DNA"/>
</dbReference>
<dbReference type="AlphaFoldDB" id="A0A2S6IHW9"/>
<protein>
    <submittedName>
        <fullName evidence="3">Uncharacterized protein DUF4132</fullName>
    </submittedName>
</protein>
<dbReference type="Proteomes" id="UP000239485">
    <property type="component" value="Unassembled WGS sequence"/>
</dbReference>
<gene>
    <name evidence="3" type="ORF">CLV92_10961</name>
</gene>
<dbReference type="Pfam" id="PF13569">
    <property type="entry name" value="DUF4132"/>
    <property type="match status" value="1"/>
</dbReference>
<proteinExistence type="predicted"/>
<evidence type="ECO:0000259" key="1">
    <source>
        <dbReference type="Pfam" id="PF13569"/>
    </source>
</evidence>
<keyword evidence="4" id="KW-1185">Reference proteome</keyword>
<reference evidence="3 4" key="1">
    <citation type="submission" date="2018-02" db="EMBL/GenBank/DDBJ databases">
        <title>Genomic Encyclopedia of Archaeal and Bacterial Type Strains, Phase II (KMG-II): from individual species to whole genera.</title>
        <authorList>
            <person name="Goeker M."/>
        </authorList>
    </citation>
    <scope>NUCLEOTIDE SEQUENCE [LARGE SCALE GENOMIC DNA]</scope>
    <source>
        <strain evidence="3 4">DSM 22857</strain>
    </source>
</reference>
<dbReference type="InterPro" id="IPR025406">
    <property type="entry name" value="DUF4132"/>
</dbReference>
<dbReference type="Pfam" id="PF24879">
    <property type="entry name" value="DUF7737"/>
    <property type="match status" value="1"/>
</dbReference>
<name>A0A2S6IHW9_9ACTN</name>
<dbReference type="InterPro" id="IPR056639">
    <property type="entry name" value="DUF7737"/>
</dbReference>
<dbReference type="OrthoDB" id="9763697at2"/>
<feature type="domain" description="DUF4132" evidence="1">
    <location>
        <begin position="401"/>
        <end position="576"/>
    </location>
</feature>
<evidence type="ECO:0000313" key="4">
    <source>
        <dbReference type="Proteomes" id="UP000239485"/>
    </source>
</evidence>